<evidence type="ECO:0000256" key="5">
    <source>
        <dbReference type="ARBA" id="ARBA00023002"/>
    </source>
</evidence>
<comment type="function">
    <text evidence="8">Involved in the biosynthesis of the chorismate, which leads to the biosynthesis of aromatic amino acids. Catalyzes the reversible NADPH linked reduction of 3-dehydroshikimate (DHSA) to yield shikimate (SA).</text>
</comment>
<evidence type="ECO:0000313" key="12">
    <source>
        <dbReference type="EMBL" id="MBI5975774.1"/>
    </source>
</evidence>
<feature type="domain" description="SDH C-terminal" evidence="11">
    <location>
        <begin position="232"/>
        <end position="262"/>
    </location>
</feature>
<dbReference type="EMBL" id="JABANU010000025">
    <property type="protein sequence ID" value="MBI5975774.1"/>
    <property type="molecule type" value="Genomic_DNA"/>
</dbReference>
<dbReference type="Pfam" id="PF08501">
    <property type="entry name" value="Shikimate_dh_N"/>
    <property type="match status" value="1"/>
</dbReference>
<dbReference type="InterPro" id="IPR011342">
    <property type="entry name" value="Shikimate_DH"/>
</dbReference>
<dbReference type="NCBIfam" id="TIGR00507">
    <property type="entry name" value="aroE"/>
    <property type="match status" value="1"/>
</dbReference>
<evidence type="ECO:0000313" key="13">
    <source>
        <dbReference type="Proteomes" id="UP000751852"/>
    </source>
</evidence>
<dbReference type="SUPFAM" id="SSF51735">
    <property type="entry name" value="NAD(P)-binding Rossmann-fold domains"/>
    <property type="match status" value="1"/>
</dbReference>
<keyword evidence="6 8" id="KW-0057">Aromatic amino acid biosynthesis</keyword>
<dbReference type="InterPro" id="IPR036291">
    <property type="entry name" value="NAD(P)-bd_dom_sf"/>
</dbReference>
<keyword evidence="3 8" id="KW-0028">Amino-acid biosynthesis</keyword>
<evidence type="ECO:0000256" key="8">
    <source>
        <dbReference type="HAMAP-Rule" id="MF_00222"/>
    </source>
</evidence>
<organism evidence="12 13">
    <name type="scientific">Staphylococcus canis</name>
    <dbReference type="NCBI Taxonomy" id="2724942"/>
    <lineage>
        <taxon>Bacteria</taxon>
        <taxon>Bacillati</taxon>
        <taxon>Bacillota</taxon>
        <taxon>Bacilli</taxon>
        <taxon>Bacillales</taxon>
        <taxon>Staphylococcaceae</taxon>
        <taxon>Staphylococcus</taxon>
    </lineage>
</organism>
<keyword evidence="5 8" id="KW-0560">Oxidoreductase</keyword>
<feature type="binding site" evidence="8">
    <location>
        <begin position="124"/>
        <end position="128"/>
    </location>
    <ligand>
        <name>NADP(+)</name>
        <dbReference type="ChEBI" id="CHEBI:58349"/>
    </ligand>
</feature>
<reference evidence="12 13" key="1">
    <citation type="submission" date="2020-04" db="EMBL/GenBank/DDBJ databases">
        <title>Staphylococcus species from domestic dog.</title>
        <authorList>
            <person name="Paterson G.K."/>
        </authorList>
    </citation>
    <scope>NUCLEOTIDE SEQUENCE [LARGE SCALE GENOMIC DNA]</scope>
    <source>
        <strain evidence="12 13">H16/1A</strain>
    </source>
</reference>
<dbReference type="InterPro" id="IPR006151">
    <property type="entry name" value="Shikm_DH/Glu-tRNA_Rdtase"/>
</dbReference>
<dbReference type="SUPFAM" id="SSF53223">
    <property type="entry name" value="Aminoacid dehydrogenase-like, N-terminal domain"/>
    <property type="match status" value="1"/>
</dbReference>
<dbReference type="EC" id="1.1.1.25" evidence="2 8"/>
<dbReference type="InterPro" id="IPR013708">
    <property type="entry name" value="Shikimate_DH-bd_N"/>
</dbReference>
<evidence type="ECO:0000259" key="9">
    <source>
        <dbReference type="Pfam" id="PF01488"/>
    </source>
</evidence>
<dbReference type="InterPro" id="IPR022893">
    <property type="entry name" value="Shikimate_DH_fam"/>
</dbReference>
<feature type="binding site" evidence="8">
    <location>
        <position position="232"/>
    </location>
    <ligand>
        <name>NADP(+)</name>
        <dbReference type="ChEBI" id="CHEBI:58349"/>
    </ligand>
</feature>
<dbReference type="PANTHER" id="PTHR21089">
    <property type="entry name" value="SHIKIMATE DEHYDROGENASE"/>
    <property type="match status" value="1"/>
</dbReference>
<dbReference type="Gene3D" id="3.40.50.720">
    <property type="entry name" value="NAD(P)-binding Rossmann-like Domain"/>
    <property type="match status" value="1"/>
</dbReference>
<feature type="binding site" evidence="8">
    <location>
        <position position="85"/>
    </location>
    <ligand>
        <name>shikimate</name>
        <dbReference type="ChEBI" id="CHEBI:36208"/>
    </ligand>
</feature>
<feature type="domain" description="Shikimate dehydrogenase substrate binding N-terminal" evidence="10">
    <location>
        <begin position="5"/>
        <end position="87"/>
    </location>
</feature>
<comment type="caution">
    <text evidence="12">The sequence shown here is derived from an EMBL/GenBank/DDBJ whole genome shotgun (WGS) entry which is preliminary data.</text>
</comment>
<evidence type="ECO:0000256" key="1">
    <source>
        <dbReference type="ARBA" id="ARBA00004871"/>
    </source>
</evidence>
<comment type="catalytic activity">
    <reaction evidence="7 8">
        <text>shikimate + NADP(+) = 3-dehydroshikimate + NADPH + H(+)</text>
        <dbReference type="Rhea" id="RHEA:17737"/>
        <dbReference type="ChEBI" id="CHEBI:15378"/>
        <dbReference type="ChEBI" id="CHEBI:16630"/>
        <dbReference type="ChEBI" id="CHEBI:36208"/>
        <dbReference type="ChEBI" id="CHEBI:57783"/>
        <dbReference type="ChEBI" id="CHEBI:58349"/>
        <dbReference type="EC" id="1.1.1.25"/>
    </reaction>
</comment>
<feature type="binding site" evidence="8">
    <location>
        <position position="211"/>
    </location>
    <ligand>
        <name>shikimate</name>
        <dbReference type="ChEBI" id="CHEBI:36208"/>
    </ligand>
</feature>
<sequence length="270" mass="30453">MKFAVIGHPIQHSLSPMMHHANFKSLDEAHEYEALNIDPKHFHHIKSIISERNLDGFNVTIPHKERIIPYLDALSPAAETIGAVNTVKIKEGKWIGYNTDGSGFVEGLKHRYPHLQDARILIIGAGGASKGIAYALKTISKHPITVANRTLERLNKWTFDVYPLDLKEVISNIGQFDIVINTTPLGMDQSTESILNLTGIPQHILVCDIIYTPFETPFLKQARLNGNETYNGLDMFIYQGAESYEIWTNQQANIEAMKERVLEHLKSNQN</sequence>
<evidence type="ECO:0000256" key="2">
    <source>
        <dbReference type="ARBA" id="ARBA00012962"/>
    </source>
</evidence>
<dbReference type="HAMAP" id="MF_00222">
    <property type="entry name" value="Shikimate_DH_AroE"/>
    <property type="match status" value="1"/>
</dbReference>
<dbReference type="RefSeq" id="WP_198618547.1">
    <property type="nucleotide sequence ID" value="NZ_JABANU010000025.1"/>
</dbReference>
<protein>
    <recommendedName>
        <fullName evidence="2 8">Shikimate dehydrogenase (NADP(+))</fullName>
        <shortName evidence="8">SDH</shortName>
        <ecNumber evidence="2 8">1.1.1.25</ecNumber>
    </recommendedName>
</protein>
<evidence type="ECO:0000256" key="7">
    <source>
        <dbReference type="ARBA" id="ARBA00049442"/>
    </source>
</evidence>
<dbReference type="CDD" id="cd01065">
    <property type="entry name" value="NAD_bind_Shikimate_DH"/>
    <property type="match status" value="1"/>
</dbReference>
<evidence type="ECO:0000256" key="4">
    <source>
        <dbReference type="ARBA" id="ARBA00022857"/>
    </source>
</evidence>
<comment type="similarity">
    <text evidence="8">Belongs to the shikimate dehydrogenase family.</text>
</comment>
<keyword evidence="13" id="KW-1185">Reference proteome</keyword>
<comment type="caution">
    <text evidence="8">Lacks conserved residue(s) required for the propagation of feature annotation.</text>
</comment>
<keyword evidence="4 8" id="KW-0521">NADP</keyword>
<comment type="pathway">
    <text evidence="1 8">Metabolic intermediate biosynthesis; chorismate biosynthesis; chorismate from D-erythrose 4-phosphate and phosphoenolpyruvate: step 4/7.</text>
</comment>
<accession>A0ABS0TAK8</accession>
<feature type="active site" description="Proton acceptor" evidence="8">
    <location>
        <position position="64"/>
    </location>
</feature>
<feature type="binding site" evidence="8">
    <location>
        <begin position="13"/>
        <end position="15"/>
    </location>
    <ligand>
        <name>shikimate</name>
        <dbReference type="ChEBI" id="CHEBI:36208"/>
    </ligand>
</feature>
<feature type="binding site" evidence="8">
    <location>
        <begin position="148"/>
        <end position="153"/>
    </location>
    <ligand>
        <name>NADP(+)</name>
        <dbReference type="ChEBI" id="CHEBI:58349"/>
    </ligand>
</feature>
<evidence type="ECO:0000256" key="3">
    <source>
        <dbReference type="ARBA" id="ARBA00022605"/>
    </source>
</evidence>
<feature type="binding site" evidence="8">
    <location>
        <position position="209"/>
    </location>
    <ligand>
        <name>NADP(+)</name>
        <dbReference type="ChEBI" id="CHEBI:58349"/>
    </ligand>
</feature>
<evidence type="ECO:0000259" key="10">
    <source>
        <dbReference type="Pfam" id="PF08501"/>
    </source>
</evidence>
<feature type="binding site" evidence="8">
    <location>
        <position position="100"/>
    </location>
    <ligand>
        <name>shikimate</name>
        <dbReference type="ChEBI" id="CHEBI:36208"/>
    </ligand>
</feature>
<dbReference type="InterPro" id="IPR046346">
    <property type="entry name" value="Aminoacid_DH-like_N_sf"/>
</dbReference>
<evidence type="ECO:0000259" key="11">
    <source>
        <dbReference type="Pfam" id="PF18317"/>
    </source>
</evidence>
<evidence type="ECO:0000256" key="6">
    <source>
        <dbReference type="ARBA" id="ARBA00023141"/>
    </source>
</evidence>
<comment type="subunit">
    <text evidence="8">Homodimer.</text>
</comment>
<name>A0ABS0TAK8_9STAP</name>
<dbReference type="Pfam" id="PF01488">
    <property type="entry name" value="Shikimate_DH"/>
    <property type="match status" value="1"/>
</dbReference>
<feature type="domain" description="Quinate/shikimate 5-dehydrogenase/glutamyl-tRNA reductase" evidence="9">
    <location>
        <begin position="109"/>
        <end position="183"/>
    </location>
</feature>
<proteinExistence type="inferred from homology"/>
<dbReference type="Pfam" id="PF18317">
    <property type="entry name" value="SDH_C"/>
    <property type="match status" value="1"/>
</dbReference>
<dbReference type="Gene3D" id="3.40.50.10860">
    <property type="entry name" value="Leucine Dehydrogenase, chain A, domain 1"/>
    <property type="match status" value="1"/>
</dbReference>
<dbReference type="InterPro" id="IPR041121">
    <property type="entry name" value="SDH_C"/>
</dbReference>
<dbReference type="PANTHER" id="PTHR21089:SF1">
    <property type="entry name" value="BIFUNCTIONAL 3-DEHYDROQUINATE DEHYDRATASE_SHIKIMATE DEHYDROGENASE, CHLOROPLASTIC"/>
    <property type="match status" value="1"/>
</dbReference>
<feature type="binding site" evidence="8">
    <location>
        <position position="239"/>
    </location>
    <ligand>
        <name>shikimate</name>
        <dbReference type="ChEBI" id="CHEBI:36208"/>
    </ligand>
</feature>
<gene>
    <name evidence="8 12" type="primary">aroE</name>
    <name evidence="12" type="ORF">HHH54_09200</name>
</gene>
<feature type="binding site" evidence="8">
    <location>
        <position position="60"/>
    </location>
    <ligand>
        <name>shikimate</name>
        <dbReference type="ChEBI" id="CHEBI:36208"/>
    </ligand>
</feature>
<dbReference type="Proteomes" id="UP000751852">
    <property type="component" value="Unassembled WGS sequence"/>
</dbReference>
<dbReference type="GO" id="GO:0004764">
    <property type="term" value="F:shikimate 3-dehydrogenase (NADP+) activity"/>
    <property type="evidence" value="ECO:0007669"/>
    <property type="project" value="UniProtKB-EC"/>
</dbReference>